<accession>A0A7J8RLV5</accession>
<dbReference type="EMBL" id="JABFAC010000006">
    <property type="protein sequence ID" value="MBA0614827.1"/>
    <property type="molecule type" value="Genomic_DNA"/>
</dbReference>
<gene>
    <name evidence="1" type="ORF">Godav_015066</name>
</gene>
<sequence>MAECLGSWIEESQNSRVGEAEAILNTPLARYPREDYRVWSGEPIRDYTVRSGYRRLIMEDPSLTTDDAENTWVEIRGGFLGSRLMLNNQVPTPFLVEAVACLQVVQWGIEKGYRRVVIKGDAFRKCNL</sequence>
<evidence type="ECO:0000313" key="1">
    <source>
        <dbReference type="EMBL" id="MBA0614827.1"/>
    </source>
</evidence>
<reference evidence="1 2" key="1">
    <citation type="journal article" date="2019" name="Genome Biol. Evol.">
        <title>Insights into the evolution of the New World diploid cottons (Gossypium, subgenus Houzingenia) based on genome sequencing.</title>
        <authorList>
            <person name="Grover C.E."/>
            <person name="Arick M.A. 2nd"/>
            <person name="Thrash A."/>
            <person name="Conover J.L."/>
            <person name="Sanders W.S."/>
            <person name="Peterson D.G."/>
            <person name="Frelichowski J.E."/>
            <person name="Scheffler J.A."/>
            <person name="Scheffler B.E."/>
            <person name="Wendel J.F."/>
        </authorList>
    </citation>
    <scope>NUCLEOTIDE SEQUENCE [LARGE SCALE GENOMIC DNA]</scope>
    <source>
        <strain evidence="1">27</strain>
        <tissue evidence="1">Leaf</tissue>
    </source>
</reference>
<protein>
    <recommendedName>
        <fullName evidence="3">RNase H type-1 domain-containing protein</fullName>
    </recommendedName>
</protein>
<comment type="caution">
    <text evidence="1">The sequence shown here is derived from an EMBL/GenBank/DDBJ whole genome shotgun (WGS) entry which is preliminary data.</text>
</comment>
<name>A0A7J8RLV5_GOSDV</name>
<evidence type="ECO:0000313" key="2">
    <source>
        <dbReference type="Proteomes" id="UP000593561"/>
    </source>
</evidence>
<feature type="non-terminal residue" evidence="1">
    <location>
        <position position="128"/>
    </location>
</feature>
<proteinExistence type="predicted"/>
<dbReference type="Proteomes" id="UP000593561">
    <property type="component" value="Unassembled WGS sequence"/>
</dbReference>
<keyword evidence="2" id="KW-1185">Reference proteome</keyword>
<evidence type="ECO:0008006" key="3">
    <source>
        <dbReference type="Google" id="ProtNLM"/>
    </source>
</evidence>
<dbReference type="AlphaFoldDB" id="A0A7J8RLV5"/>
<organism evidence="1 2">
    <name type="scientific">Gossypium davidsonii</name>
    <name type="common">Davidson's cotton</name>
    <name type="synonym">Gossypium klotzschianum subsp. davidsonii</name>
    <dbReference type="NCBI Taxonomy" id="34287"/>
    <lineage>
        <taxon>Eukaryota</taxon>
        <taxon>Viridiplantae</taxon>
        <taxon>Streptophyta</taxon>
        <taxon>Embryophyta</taxon>
        <taxon>Tracheophyta</taxon>
        <taxon>Spermatophyta</taxon>
        <taxon>Magnoliopsida</taxon>
        <taxon>eudicotyledons</taxon>
        <taxon>Gunneridae</taxon>
        <taxon>Pentapetalae</taxon>
        <taxon>rosids</taxon>
        <taxon>malvids</taxon>
        <taxon>Malvales</taxon>
        <taxon>Malvaceae</taxon>
        <taxon>Malvoideae</taxon>
        <taxon>Gossypium</taxon>
    </lineage>
</organism>